<name>A0ABY3QRB7_9BRAD</name>
<dbReference type="Proteomes" id="UP001430990">
    <property type="component" value="Chromosome"/>
</dbReference>
<organism evidence="1 2">
    <name type="scientific">Bradyrhizobium barranii</name>
    <dbReference type="NCBI Taxonomy" id="2992140"/>
    <lineage>
        <taxon>Bacteria</taxon>
        <taxon>Pseudomonadati</taxon>
        <taxon>Pseudomonadota</taxon>
        <taxon>Alphaproteobacteria</taxon>
        <taxon>Hyphomicrobiales</taxon>
        <taxon>Nitrobacteraceae</taxon>
        <taxon>Bradyrhizobium</taxon>
    </lineage>
</organism>
<protein>
    <submittedName>
        <fullName evidence="1">Uncharacterized protein</fullName>
    </submittedName>
</protein>
<dbReference type="EMBL" id="CP088100">
    <property type="protein sequence ID" value="UFW88417.1"/>
    <property type="molecule type" value="Genomic_DNA"/>
</dbReference>
<sequence length="72" mass="8130">MQLLFDPWGARRAGIGKDRRDRYVASVDIETQTVPVFGRHAPTIEMRNVFVKSQAEIGPLLFDVLDKSIMGL</sequence>
<evidence type="ECO:0000313" key="1">
    <source>
        <dbReference type="EMBL" id="UFW88417.1"/>
    </source>
</evidence>
<dbReference type="RefSeq" id="WP_231144197.1">
    <property type="nucleotide sequence ID" value="NZ_CP088100.1"/>
</dbReference>
<evidence type="ECO:0000313" key="2">
    <source>
        <dbReference type="Proteomes" id="UP001430990"/>
    </source>
</evidence>
<keyword evidence="2" id="KW-1185">Reference proteome</keyword>
<gene>
    <name evidence="1" type="ORF">BjapCC829_07800</name>
</gene>
<reference evidence="1" key="1">
    <citation type="submission" date="2021-11" db="EMBL/GenBank/DDBJ databases">
        <title>Australian commercial rhizobial inoculants.</title>
        <authorList>
            <person name="Kohlmeier M.G."/>
            <person name="O'Hara G.W."/>
            <person name="Colombi E."/>
            <person name="Ramsay J.P."/>
            <person name="Terpolilli J."/>
        </authorList>
    </citation>
    <scope>NUCLEOTIDE SEQUENCE</scope>
    <source>
        <strain evidence="1">CC829</strain>
    </source>
</reference>
<accession>A0ABY3QRB7</accession>
<proteinExistence type="predicted"/>